<keyword evidence="3" id="KW-1185">Reference proteome</keyword>
<dbReference type="InterPro" id="IPR006527">
    <property type="entry name" value="F-box-assoc_dom_typ1"/>
</dbReference>
<feature type="domain" description="F-box" evidence="1">
    <location>
        <begin position="1"/>
        <end position="47"/>
    </location>
</feature>
<reference evidence="2" key="1">
    <citation type="submission" date="2022-04" db="EMBL/GenBank/DDBJ databases">
        <title>Carnegiea gigantea Genome sequencing and assembly v2.</title>
        <authorList>
            <person name="Copetti D."/>
            <person name="Sanderson M.J."/>
            <person name="Burquez A."/>
            <person name="Wojciechowski M.F."/>
        </authorList>
    </citation>
    <scope>NUCLEOTIDE SEQUENCE</scope>
    <source>
        <strain evidence="2">SGP5-SGP5p</strain>
        <tissue evidence="2">Aerial part</tissue>
    </source>
</reference>
<sequence length="324" mass="36757">MRSYSDLPDEIIVGIISRLPAKSVGQCRCVCKSWRALLSRRKFIRDHFNQSRSLLEESLIFTSYKRGYLFYAPLKSAGQVFDEIAGKNLSFAGQPDCRIDVWGSCDGLLLVLRMDRMFVLNPVTKEVREVPRSPFAPDPCKRYVMSGFGYDSVNDDYKIMKLLLWPLIWPKSKFRQLLLPSLAGYMSDDVCVTHLLVAIGGYLCTFKPEEVDICVMKEYGIKKSWTRFTMDGLDAFEVNPLYTVGLGQEEVVLLKKDMNLVFGNLKDRTFKNVVRGIPNHCFPEASFVDSLISPLVNNEPEDSELIRLGSALETVILSSLVSTF</sequence>
<dbReference type="EMBL" id="JAKOGI010000585">
    <property type="protein sequence ID" value="KAJ8432789.1"/>
    <property type="molecule type" value="Genomic_DNA"/>
</dbReference>
<proteinExistence type="predicted"/>
<dbReference type="AlphaFoldDB" id="A0A9Q1JXJ5"/>
<dbReference type="Gene3D" id="1.20.1280.50">
    <property type="match status" value="1"/>
</dbReference>
<dbReference type="PANTHER" id="PTHR31672">
    <property type="entry name" value="BNACNNG10540D PROTEIN"/>
    <property type="match status" value="1"/>
</dbReference>
<dbReference type="Pfam" id="PF00646">
    <property type="entry name" value="F-box"/>
    <property type="match status" value="1"/>
</dbReference>
<dbReference type="InterPro" id="IPR036047">
    <property type="entry name" value="F-box-like_dom_sf"/>
</dbReference>
<dbReference type="CDD" id="cd22157">
    <property type="entry name" value="F-box_AtFBW1-like"/>
    <property type="match status" value="1"/>
</dbReference>
<evidence type="ECO:0000313" key="2">
    <source>
        <dbReference type="EMBL" id="KAJ8432789.1"/>
    </source>
</evidence>
<evidence type="ECO:0000313" key="3">
    <source>
        <dbReference type="Proteomes" id="UP001153076"/>
    </source>
</evidence>
<dbReference type="OrthoDB" id="1071894at2759"/>
<gene>
    <name evidence="2" type="ORF">Cgig2_011712</name>
</gene>
<accession>A0A9Q1JXJ5</accession>
<organism evidence="2 3">
    <name type="scientific">Carnegiea gigantea</name>
    <dbReference type="NCBI Taxonomy" id="171969"/>
    <lineage>
        <taxon>Eukaryota</taxon>
        <taxon>Viridiplantae</taxon>
        <taxon>Streptophyta</taxon>
        <taxon>Embryophyta</taxon>
        <taxon>Tracheophyta</taxon>
        <taxon>Spermatophyta</taxon>
        <taxon>Magnoliopsida</taxon>
        <taxon>eudicotyledons</taxon>
        <taxon>Gunneridae</taxon>
        <taxon>Pentapetalae</taxon>
        <taxon>Caryophyllales</taxon>
        <taxon>Cactineae</taxon>
        <taxon>Cactaceae</taxon>
        <taxon>Cactoideae</taxon>
        <taxon>Echinocereeae</taxon>
        <taxon>Carnegiea</taxon>
    </lineage>
</organism>
<dbReference type="PANTHER" id="PTHR31672:SF13">
    <property type="entry name" value="F-BOX PROTEIN CPR30-LIKE"/>
    <property type="match status" value="1"/>
</dbReference>
<dbReference type="SMART" id="SM00256">
    <property type="entry name" value="FBOX"/>
    <property type="match status" value="1"/>
</dbReference>
<comment type="caution">
    <text evidence="2">The sequence shown here is derived from an EMBL/GenBank/DDBJ whole genome shotgun (WGS) entry which is preliminary data.</text>
</comment>
<name>A0A9Q1JXJ5_9CARY</name>
<protein>
    <recommendedName>
        <fullName evidence="1">F-box domain-containing protein</fullName>
    </recommendedName>
</protein>
<dbReference type="InterPro" id="IPR001810">
    <property type="entry name" value="F-box_dom"/>
</dbReference>
<dbReference type="SUPFAM" id="SSF81383">
    <property type="entry name" value="F-box domain"/>
    <property type="match status" value="1"/>
</dbReference>
<dbReference type="PROSITE" id="PS50181">
    <property type="entry name" value="FBOX"/>
    <property type="match status" value="1"/>
</dbReference>
<dbReference type="Pfam" id="PF07734">
    <property type="entry name" value="FBA_1"/>
    <property type="match status" value="1"/>
</dbReference>
<dbReference type="Proteomes" id="UP001153076">
    <property type="component" value="Unassembled WGS sequence"/>
</dbReference>
<dbReference type="InterPro" id="IPR050796">
    <property type="entry name" value="SCF_F-box_component"/>
</dbReference>
<evidence type="ECO:0000259" key="1">
    <source>
        <dbReference type="PROSITE" id="PS50181"/>
    </source>
</evidence>